<organism evidence="2 3">
    <name type="scientific">Zostera marina</name>
    <name type="common">Eelgrass</name>
    <dbReference type="NCBI Taxonomy" id="29655"/>
    <lineage>
        <taxon>Eukaryota</taxon>
        <taxon>Viridiplantae</taxon>
        <taxon>Streptophyta</taxon>
        <taxon>Embryophyta</taxon>
        <taxon>Tracheophyta</taxon>
        <taxon>Spermatophyta</taxon>
        <taxon>Magnoliopsida</taxon>
        <taxon>Liliopsida</taxon>
        <taxon>Zosteraceae</taxon>
        <taxon>Zostera</taxon>
    </lineage>
</organism>
<dbReference type="OMA" id="IATGCEN"/>
<evidence type="ECO:0000313" key="3">
    <source>
        <dbReference type="Proteomes" id="UP000036987"/>
    </source>
</evidence>
<dbReference type="GO" id="GO:0005886">
    <property type="term" value="C:plasma membrane"/>
    <property type="evidence" value="ECO:0007669"/>
    <property type="project" value="InterPro"/>
</dbReference>
<dbReference type="PANTHER" id="PTHR33312:SF19">
    <property type="entry name" value="BRI1 KINASE INHIBITOR 1"/>
    <property type="match status" value="1"/>
</dbReference>
<dbReference type="OrthoDB" id="1709800at2759"/>
<evidence type="ECO:0000256" key="1">
    <source>
        <dbReference type="SAM" id="MobiDB-lite"/>
    </source>
</evidence>
<accession>A0A0K9NMC6</accession>
<feature type="compositionally biased region" description="Low complexity" evidence="1">
    <location>
        <begin position="10"/>
        <end position="26"/>
    </location>
</feature>
<dbReference type="AlphaFoldDB" id="A0A0K9NMC6"/>
<comment type="caution">
    <text evidence="2">The sequence shown here is derived from an EMBL/GenBank/DDBJ whole genome shotgun (WGS) entry which is preliminary data.</text>
</comment>
<feature type="compositionally biased region" description="Polar residues" evidence="1">
    <location>
        <begin position="27"/>
        <end position="49"/>
    </location>
</feature>
<gene>
    <name evidence="2" type="ORF">ZOSMA_82G00740</name>
</gene>
<reference evidence="3" key="1">
    <citation type="journal article" date="2016" name="Nature">
        <title>The genome of the seagrass Zostera marina reveals angiosperm adaptation to the sea.</title>
        <authorList>
            <person name="Olsen J.L."/>
            <person name="Rouze P."/>
            <person name="Verhelst B."/>
            <person name="Lin Y.-C."/>
            <person name="Bayer T."/>
            <person name="Collen J."/>
            <person name="Dattolo E."/>
            <person name="De Paoli E."/>
            <person name="Dittami S."/>
            <person name="Maumus F."/>
            <person name="Michel G."/>
            <person name="Kersting A."/>
            <person name="Lauritano C."/>
            <person name="Lohaus R."/>
            <person name="Toepel M."/>
            <person name="Tonon T."/>
            <person name="Vanneste K."/>
            <person name="Amirebrahimi M."/>
            <person name="Brakel J."/>
            <person name="Bostroem C."/>
            <person name="Chovatia M."/>
            <person name="Grimwood J."/>
            <person name="Jenkins J.W."/>
            <person name="Jueterbock A."/>
            <person name="Mraz A."/>
            <person name="Stam W.T."/>
            <person name="Tice H."/>
            <person name="Bornberg-Bauer E."/>
            <person name="Green P.J."/>
            <person name="Pearson G.A."/>
            <person name="Procaccini G."/>
            <person name="Duarte C.M."/>
            <person name="Schmutz J."/>
            <person name="Reusch T.B.H."/>
            <person name="Van de Peer Y."/>
        </authorList>
    </citation>
    <scope>NUCLEOTIDE SEQUENCE [LARGE SCALE GENOMIC DNA]</scope>
    <source>
        <strain evidence="3">cv. Finnish</strain>
    </source>
</reference>
<proteinExistence type="predicted"/>
<feature type="region of interest" description="Disordered" evidence="1">
    <location>
        <begin position="1"/>
        <end position="49"/>
    </location>
</feature>
<protein>
    <recommendedName>
        <fullName evidence="4">BRI1 kinase inhibitor 1</fullName>
    </recommendedName>
</protein>
<dbReference type="InterPro" id="IPR039620">
    <property type="entry name" value="BKI1/MAKR1/3/4"/>
</dbReference>
<sequence>MSKEIGMAKTSSTSTSSPPSSITSPSHEFSFTITFHPSPLQTTPKSLTSSIPSPTIDLSPADDIFFHGHLLPLHLLSRPPPPSFPPLPALNTTTDYSQPPIISAPPTECNYNTTDDAVGAGKTRTTTDVPAPATAPKSSSKTFYSLFSGRGKVRKLEEDEKKKKRSFDVGRMLRKYAVVLETLLFSRGGGGNKEKREVRKRPYTFSTSSNWKGREEWFERGRKKWGNISAPASMRTSPTNSGLIIATGCENFGSSDESTMEELQSAIQAAIAHCKNSTAANKEEDQCSSKQL</sequence>
<dbReference type="PANTHER" id="PTHR33312">
    <property type="entry name" value="MEMBRANE-ASSOCIATED KINASE REGULATOR 4-RELATED"/>
    <property type="match status" value="1"/>
</dbReference>
<dbReference type="GO" id="GO:0019210">
    <property type="term" value="F:kinase inhibitor activity"/>
    <property type="evidence" value="ECO:0007669"/>
    <property type="project" value="InterPro"/>
</dbReference>
<evidence type="ECO:0008006" key="4">
    <source>
        <dbReference type="Google" id="ProtNLM"/>
    </source>
</evidence>
<dbReference type="EMBL" id="LFYR01002027">
    <property type="protein sequence ID" value="KMZ57758.1"/>
    <property type="molecule type" value="Genomic_DNA"/>
</dbReference>
<dbReference type="Proteomes" id="UP000036987">
    <property type="component" value="Unassembled WGS sequence"/>
</dbReference>
<name>A0A0K9NMC6_ZOSMR</name>
<dbReference type="STRING" id="29655.A0A0K9NMC6"/>
<evidence type="ECO:0000313" key="2">
    <source>
        <dbReference type="EMBL" id="KMZ57758.1"/>
    </source>
</evidence>
<keyword evidence="3" id="KW-1185">Reference proteome</keyword>